<keyword evidence="3" id="KW-1185">Reference proteome</keyword>
<keyword evidence="1" id="KW-0812">Transmembrane</keyword>
<gene>
    <name evidence="2" type="ORF">VNO78_12242</name>
</gene>
<dbReference type="PANTHER" id="PTHR31133:SF3">
    <property type="entry name" value="TRANSMEMBRANE PROTEIN"/>
    <property type="match status" value="1"/>
</dbReference>
<comment type="caution">
    <text evidence="2">The sequence shown here is derived from an EMBL/GenBank/DDBJ whole genome shotgun (WGS) entry which is preliminary data.</text>
</comment>
<dbReference type="EMBL" id="JAYMYS010000003">
    <property type="protein sequence ID" value="KAK7400933.1"/>
    <property type="molecule type" value="Genomic_DNA"/>
</dbReference>
<proteinExistence type="predicted"/>
<feature type="transmembrane region" description="Helical" evidence="1">
    <location>
        <begin position="13"/>
        <end position="34"/>
    </location>
</feature>
<evidence type="ECO:0000313" key="3">
    <source>
        <dbReference type="Proteomes" id="UP001386955"/>
    </source>
</evidence>
<organism evidence="2 3">
    <name type="scientific">Psophocarpus tetragonolobus</name>
    <name type="common">Winged bean</name>
    <name type="synonym">Dolichos tetragonolobus</name>
    <dbReference type="NCBI Taxonomy" id="3891"/>
    <lineage>
        <taxon>Eukaryota</taxon>
        <taxon>Viridiplantae</taxon>
        <taxon>Streptophyta</taxon>
        <taxon>Embryophyta</taxon>
        <taxon>Tracheophyta</taxon>
        <taxon>Spermatophyta</taxon>
        <taxon>Magnoliopsida</taxon>
        <taxon>eudicotyledons</taxon>
        <taxon>Gunneridae</taxon>
        <taxon>Pentapetalae</taxon>
        <taxon>rosids</taxon>
        <taxon>fabids</taxon>
        <taxon>Fabales</taxon>
        <taxon>Fabaceae</taxon>
        <taxon>Papilionoideae</taxon>
        <taxon>50 kb inversion clade</taxon>
        <taxon>NPAAA clade</taxon>
        <taxon>indigoferoid/millettioid clade</taxon>
        <taxon>Phaseoleae</taxon>
        <taxon>Psophocarpus</taxon>
    </lineage>
</organism>
<evidence type="ECO:0000256" key="1">
    <source>
        <dbReference type="SAM" id="Phobius"/>
    </source>
</evidence>
<accession>A0AAN9SVH9</accession>
<name>A0AAN9SVH9_PSOTE</name>
<dbReference type="Proteomes" id="UP001386955">
    <property type="component" value="Unassembled WGS sequence"/>
</dbReference>
<dbReference type="InterPro" id="IPR040229">
    <property type="entry name" value="At3g27390-like"/>
</dbReference>
<keyword evidence="1" id="KW-0472">Membrane</keyword>
<reference evidence="2 3" key="1">
    <citation type="submission" date="2024-01" db="EMBL/GenBank/DDBJ databases">
        <title>The genomes of 5 underutilized Papilionoideae crops provide insights into root nodulation and disease resistanc.</title>
        <authorList>
            <person name="Jiang F."/>
        </authorList>
    </citation>
    <scope>NUCLEOTIDE SEQUENCE [LARGE SCALE GENOMIC DNA]</scope>
    <source>
        <strain evidence="2">DUOXIRENSHENG_FW03</strain>
        <tissue evidence="2">Leaves</tissue>
    </source>
</reference>
<feature type="transmembrane region" description="Helical" evidence="1">
    <location>
        <begin position="46"/>
        <end position="72"/>
    </location>
</feature>
<protein>
    <submittedName>
        <fullName evidence="2">Uncharacterized protein</fullName>
    </submittedName>
</protein>
<dbReference type="AlphaFoldDB" id="A0AAN9SVH9"/>
<keyword evidence="1" id="KW-1133">Transmembrane helix</keyword>
<sequence length="152" mass="16837">MPGVLMVENTAEYGTVFGFCLFLLVFGFLATSKVNVHDYGVISRPVICLIMAISNSAIIDCFQPIHCIWTYYCVVRYKKLGHTLKLVTCTCLLPLMLILWPVVGIVGNFIGGAAYGFLSPIFATSKAVDEGKENKLFHCFIVSSLFRLLKSL</sequence>
<dbReference type="PANTHER" id="PTHR31133">
    <property type="entry name" value="MEMBRANE PROTEIN"/>
    <property type="match status" value="1"/>
</dbReference>
<evidence type="ECO:0000313" key="2">
    <source>
        <dbReference type="EMBL" id="KAK7400933.1"/>
    </source>
</evidence>
<feature type="transmembrane region" description="Helical" evidence="1">
    <location>
        <begin position="92"/>
        <end position="118"/>
    </location>
</feature>